<dbReference type="KEGG" id="palb:EJC50_19550"/>
<dbReference type="OrthoDB" id="9801625at2"/>
<dbReference type="GO" id="GO:0004312">
    <property type="term" value="F:fatty acid synthase activity"/>
    <property type="evidence" value="ECO:0007669"/>
    <property type="project" value="InterPro"/>
</dbReference>
<sequence length="118" mass="13047">MRKQITAAAIREYAEHTGDLAPIHLQDEAARQAGYPAPIAHGMYLMGLAQSIYLAEHRTHWIQSSSMKFQRPLVQDTLACFVYEANNDSILVTITEQNEDGAVIAKGDFIVKKGVCSV</sequence>
<feature type="domain" description="MaoC-like" evidence="1">
    <location>
        <begin position="3"/>
        <end position="78"/>
    </location>
</feature>
<evidence type="ECO:0000313" key="2">
    <source>
        <dbReference type="EMBL" id="AZN41625.1"/>
    </source>
</evidence>
<dbReference type="GO" id="GO:0005835">
    <property type="term" value="C:fatty acid synthase complex"/>
    <property type="evidence" value="ECO:0007669"/>
    <property type="project" value="InterPro"/>
</dbReference>
<dbReference type="AlphaFoldDB" id="A0A3Q8X8B9"/>
<dbReference type="PRINTS" id="PR01483">
    <property type="entry name" value="FASYNTHASE"/>
</dbReference>
<dbReference type="Gene3D" id="3.10.129.10">
    <property type="entry name" value="Hotdog Thioesterase"/>
    <property type="match status" value="1"/>
</dbReference>
<protein>
    <recommendedName>
        <fullName evidence="1">MaoC-like domain-containing protein</fullName>
    </recommendedName>
</protein>
<dbReference type="PANTHER" id="PTHR43841">
    <property type="entry name" value="3-HYDROXYACYL-THIOESTER DEHYDRATASE HTDX-RELATED"/>
    <property type="match status" value="1"/>
</dbReference>
<dbReference type="InterPro" id="IPR002539">
    <property type="entry name" value="MaoC-like_dom"/>
</dbReference>
<accession>A0A3Q8X8B9</accession>
<dbReference type="Pfam" id="PF01575">
    <property type="entry name" value="MaoC_dehydratas"/>
    <property type="match status" value="1"/>
</dbReference>
<gene>
    <name evidence="2" type="ORF">EJC50_19550</name>
</gene>
<dbReference type="PANTHER" id="PTHR43841:SF3">
    <property type="entry name" value="(3R)-HYDROXYACYL-ACP DEHYDRATASE SUBUNIT HADB"/>
    <property type="match status" value="1"/>
</dbReference>
<proteinExistence type="predicted"/>
<dbReference type="Proteomes" id="UP000272528">
    <property type="component" value="Chromosome"/>
</dbReference>
<evidence type="ECO:0000259" key="1">
    <source>
        <dbReference type="Pfam" id="PF01575"/>
    </source>
</evidence>
<dbReference type="RefSeq" id="WP_126017331.1">
    <property type="nucleotide sequence ID" value="NZ_CP034437.1"/>
</dbReference>
<evidence type="ECO:0000313" key="3">
    <source>
        <dbReference type="Proteomes" id="UP000272528"/>
    </source>
</evidence>
<dbReference type="InterPro" id="IPR003965">
    <property type="entry name" value="Fatty_acid_synthase"/>
</dbReference>
<dbReference type="SUPFAM" id="SSF54637">
    <property type="entry name" value="Thioesterase/thiol ester dehydrase-isomerase"/>
    <property type="match status" value="1"/>
</dbReference>
<dbReference type="GO" id="GO:0006633">
    <property type="term" value="P:fatty acid biosynthetic process"/>
    <property type="evidence" value="ECO:0007669"/>
    <property type="project" value="InterPro"/>
</dbReference>
<keyword evidence="3" id="KW-1185">Reference proteome</keyword>
<dbReference type="InterPro" id="IPR029069">
    <property type="entry name" value="HotDog_dom_sf"/>
</dbReference>
<reference evidence="3" key="1">
    <citation type="submission" date="2018-12" db="EMBL/GenBank/DDBJ databases">
        <title>Genome sequence of Peanibacillus sp.</title>
        <authorList>
            <person name="Subramani G."/>
            <person name="Srinivasan S."/>
            <person name="Kim M.K."/>
        </authorList>
    </citation>
    <scope>NUCLEOTIDE SEQUENCE [LARGE SCALE GENOMIC DNA]</scope>
    <source>
        <strain evidence="3">18JY67-1</strain>
    </source>
</reference>
<dbReference type="EMBL" id="CP034437">
    <property type="protein sequence ID" value="AZN41625.1"/>
    <property type="molecule type" value="Genomic_DNA"/>
</dbReference>
<organism evidence="2 3">
    <name type="scientific">Paenibacillus albus</name>
    <dbReference type="NCBI Taxonomy" id="2495582"/>
    <lineage>
        <taxon>Bacteria</taxon>
        <taxon>Bacillati</taxon>
        <taxon>Bacillota</taxon>
        <taxon>Bacilli</taxon>
        <taxon>Bacillales</taxon>
        <taxon>Paenibacillaceae</taxon>
        <taxon>Paenibacillus</taxon>
    </lineage>
</organism>
<name>A0A3Q8X8B9_9BACL</name>